<evidence type="ECO:0000313" key="1">
    <source>
        <dbReference type="EMBL" id="KAA0914823.1"/>
    </source>
</evidence>
<evidence type="ECO:0000313" key="2">
    <source>
        <dbReference type="Proteomes" id="UP000325291"/>
    </source>
</evidence>
<accession>A0A5A9ZC93</accession>
<comment type="caution">
    <text evidence="1">The sequence shown here is derived from an EMBL/GenBank/DDBJ whole genome shotgun (WGS) entry which is preliminary data.</text>
</comment>
<name>A0A5A9ZC93_9RHOB</name>
<dbReference type="AlphaFoldDB" id="A0A5A9ZC93"/>
<proteinExistence type="predicted"/>
<sequence>MGDPVSPAGLSGKIAGRGGLSFSVKAMSSEREADRARRAMNARTEIPVVGVVRFSVLALDYYTERFETVDKVAEHLFSPERLALRFELFEKLCLPSLVQQSDRDFRAVILTSTELPPEARARLDALVAPHDHIEVFAAAPDLHYPITRAAYRSVPLGGASHKLWFRLDDDDAVSRDYVERLKQIGLGLRAVHEDQPFMIAFNRGFYVEVTGQGENDIVDFVERAPLSVGTALLAPATYDRTPYRYNHRALGQHYNLYTDVAAPVFLRTIHSDNKSQPTKQGVGQKLSPSMVERQIRERFGFDIDMLRAL</sequence>
<dbReference type="Proteomes" id="UP000325291">
    <property type="component" value="Unassembled WGS sequence"/>
</dbReference>
<protein>
    <recommendedName>
        <fullName evidence="3">Rhamnosyl transferase</fullName>
    </recommendedName>
</protein>
<dbReference type="EMBL" id="VINQ01000007">
    <property type="protein sequence ID" value="KAA0914823.1"/>
    <property type="molecule type" value="Genomic_DNA"/>
</dbReference>
<dbReference type="InterPro" id="IPR021466">
    <property type="entry name" value="Put_rhamnosyl_transferase"/>
</dbReference>
<gene>
    <name evidence="1" type="ORF">FLO80_10600</name>
</gene>
<keyword evidence="2" id="KW-1185">Reference proteome</keyword>
<organism evidence="1 2">
    <name type="scientific">Aquicoccus porphyridii</name>
    <dbReference type="NCBI Taxonomy" id="1852029"/>
    <lineage>
        <taxon>Bacteria</taxon>
        <taxon>Pseudomonadati</taxon>
        <taxon>Pseudomonadota</taxon>
        <taxon>Alphaproteobacteria</taxon>
        <taxon>Rhodobacterales</taxon>
        <taxon>Paracoccaceae</taxon>
        <taxon>Aquicoccus</taxon>
    </lineage>
</organism>
<dbReference type="Pfam" id="PF11316">
    <property type="entry name" value="Rhamno_transf"/>
    <property type="match status" value="1"/>
</dbReference>
<reference evidence="1 2" key="1">
    <citation type="submission" date="2019-07" db="EMBL/GenBank/DDBJ databases">
        <title>Aquicoccus porphyridii gen. nov., sp. nov., isolated from a small marine red alga, Porphyridium marinum.</title>
        <authorList>
            <person name="Liu L."/>
        </authorList>
    </citation>
    <scope>NUCLEOTIDE SEQUENCE [LARGE SCALE GENOMIC DNA]</scope>
    <source>
        <strain evidence="1 2">L1 8-17</strain>
    </source>
</reference>
<evidence type="ECO:0008006" key="3">
    <source>
        <dbReference type="Google" id="ProtNLM"/>
    </source>
</evidence>